<name>A0A412PIJ6_9FIRM</name>
<comment type="caution">
    <text evidence="6">The sequence shown here is derived from an EMBL/GenBank/DDBJ whole genome shotgun (WGS) entry which is preliminary data.</text>
</comment>
<dbReference type="Proteomes" id="UP000284731">
    <property type="component" value="Unassembled WGS sequence"/>
</dbReference>
<keyword evidence="4 5" id="KW-0472">Membrane</keyword>
<keyword evidence="2 5" id="KW-0812">Transmembrane</keyword>
<feature type="transmembrane region" description="Helical" evidence="5">
    <location>
        <begin position="180"/>
        <end position="200"/>
    </location>
</feature>
<dbReference type="GO" id="GO:0015108">
    <property type="term" value="F:chloride transmembrane transporter activity"/>
    <property type="evidence" value="ECO:0007669"/>
    <property type="project" value="InterPro"/>
</dbReference>
<evidence type="ECO:0000256" key="2">
    <source>
        <dbReference type="ARBA" id="ARBA00022692"/>
    </source>
</evidence>
<feature type="transmembrane region" description="Helical" evidence="5">
    <location>
        <begin position="20"/>
        <end position="42"/>
    </location>
</feature>
<dbReference type="Pfam" id="PF00654">
    <property type="entry name" value="Voltage_CLC"/>
    <property type="match status" value="1"/>
</dbReference>
<dbReference type="PANTHER" id="PTHR43427">
    <property type="entry name" value="CHLORIDE CHANNEL PROTEIN CLC-E"/>
    <property type="match status" value="1"/>
</dbReference>
<organism evidence="6 7">
    <name type="scientific">Solobacterium moorei</name>
    <dbReference type="NCBI Taxonomy" id="102148"/>
    <lineage>
        <taxon>Bacteria</taxon>
        <taxon>Bacillati</taxon>
        <taxon>Bacillota</taxon>
        <taxon>Erysipelotrichia</taxon>
        <taxon>Erysipelotrichales</taxon>
        <taxon>Erysipelotrichaceae</taxon>
        <taxon>Solobacterium</taxon>
    </lineage>
</organism>
<evidence type="ECO:0000256" key="1">
    <source>
        <dbReference type="ARBA" id="ARBA00004141"/>
    </source>
</evidence>
<dbReference type="InterPro" id="IPR050368">
    <property type="entry name" value="ClC-type_chloride_channel"/>
</dbReference>
<feature type="transmembrane region" description="Helical" evidence="5">
    <location>
        <begin position="220"/>
        <end position="242"/>
    </location>
</feature>
<evidence type="ECO:0000313" key="7">
    <source>
        <dbReference type="Proteomes" id="UP000284731"/>
    </source>
</evidence>
<feature type="transmembrane region" description="Helical" evidence="5">
    <location>
        <begin position="146"/>
        <end position="168"/>
    </location>
</feature>
<evidence type="ECO:0000313" key="6">
    <source>
        <dbReference type="EMBL" id="RGT57979.1"/>
    </source>
</evidence>
<dbReference type="InterPro" id="IPR001807">
    <property type="entry name" value="ClC"/>
</dbReference>
<evidence type="ECO:0000256" key="4">
    <source>
        <dbReference type="ARBA" id="ARBA00023136"/>
    </source>
</evidence>
<evidence type="ECO:0000256" key="3">
    <source>
        <dbReference type="ARBA" id="ARBA00022989"/>
    </source>
</evidence>
<feature type="transmembrane region" description="Helical" evidence="5">
    <location>
        <begin position="54"/>
        <end position="73"/>
    </location>
</feature>
<comment type="subcellular location">
    <subcellularLocation>
        <location evidence="1">Membrane</location>
        <topology evidence="1">Multi-pass membrane protein</topology>
    </subcellularLocation>
</comment>
<evidence type="ECO:0000256" key="5">
    <source>
        <dbReference type="SAM" id="Phobius"/>
    </source>
</evidence>
<dbReference type="EMBL" id="QRWX01000001">
    <property type="protein sequence ID" value="RGT57979.1"/>
    <property type="molecule type" value="Genomic_DNA"/>
</dbReference>
<feature type="transmembrane region" description="Helical" evidence="5">
    <location>
        <begin position="93"/>
        <end position="112"/>
    </location>
</feature>
<protein>
    <submittedName>
        <fullName evidence="6">Chloride channel protein</fullName>
    </submittedName>
</protein>
<proteinExistence type="predicted"/>
<dbReference type="Gene3D" id="1.10.3080.10">
    <property type="entry name" value="Clc chloride channel"/>
    <property type="match status" value="1"/>
</dbReference>
<dbReference type="AlphaFoldDB" id="A0A412PIJ6"/>
<dbReference type="GO" id="GO:0016020">
    <property type="term" value="C:membrane"/>
    <property type="evidence" value="ECO:0007669"/>
    <property type="project" value="UniProtKB-SubCell"/>
</dbReference>
<accession>A0A412PIJ6</accession>
<feature type="transmembrane region" description="Helical" evidence="5">
    <location>
        <begin position="254"/>
        <end position="273"/>
    </location>
</feature>
<feature type="transmembrane region" description="Helical" evidence="5">
    <location>
        <begin position="293"/>
        <end position="311"/>
    </location>
</feature>
<feature type="transmembrane region" description="Helical" evidence="5">
    <location>
        <begin position="377"/>
        <end position="395"/>
    </location>
</feature>
<dbReference type="RefSeq" id="WP_118764393.1">
    <property type="nucleotide sequence ID" value="NZ_CABJCF010000001.1"/>
</dbReference>
<dbReference type="InterPro" id="IPR014743">
    <property type="entry name" value="Cl-channel_core"/>
</dbReference>
<reference evidence="6 7" key="1">
    <citation type="submission" date="2018-08" db="EMBL/GenBank/DDBJ databases">
        <title>A genome reference for cultivated species of the human gut microbiota.</title>
        <authorList>
            <person name="Zou Y."/>
            <person name="Xue W."/>
            <person name="Luo G."/>
        </authorList>
    </citation>
    <scope>NUCLEOTIDE SEQUENCE [LARGE SCALE GENOMIC DNA]</scope>
    <source>
        <strain evidence="6 7">AF18-46</strain>
    </source>
</reference>
<feature type="transmembrane region" description="Helical" evidence="5">
    <location>
        <begin position="318"/>
        <end position="340"/>
    </location>
</feature>
<gene>
    <name evidence="6" type="ORF">DWX20_02720</name>
</gene>
<dbReference type="PANTHER" id="PTHR43427:SF12">
    <property type="entry name" value="CHLORIDE TRANSPORTER"/>
    <property type="match status" value="1"/>
</dbReference>
<dbReference type="PRINTS" id="PR00762">
    <property type="entry name" value="CLCHANNEL"/>
</dbReference>
<dbReference type="SUPFAM" id="SSF81340">
    <property type="entry name" value="Clc chloride channel"/>
    <property type="match status" value="1"/>
</dbReference>
<sequence length="415" mass="44367">MTSTNEKKIDLKQSIDFIRILIYAAIVGLGAGVLGTLFTFSVNYVTQLRTNYPWLIYFLPIGGIVIVLLYKLAKYKDAGTDLVINSIHSEPHLPVRIGPLIFISSVITHLFGGSAGREGAALQIGGSVGSFVSKTFHLTEEDKKTLIMSGMSGCFSALFGTPLTAAILPLEVVHVGYMEYAALLPCAIASLVGHSVAIAMNLVEPMHHIGTVPNLDAITTLAVIGLSLLAGLVSRLFVFSLHKTHHIFAMIENAYVRAIIGGAIIIILTLLVGNQDYNGVGSQMIERSLSGNVPIYAFLLKILFTAITLSAGYKGGEIIPSLIIGATLGSAFGTIFGLPAGLWAEVGMVAVFCGVTNCPITSLLIGFELFNFQASSFLLIAVAISYIVSGYSGLYKAQMIIFSKTSRKRIERNTN</sequence>
<keyword evidence="3 5" id="KW-1133">Transmembrane helix</keyword>